<evidence type="ECO:0000313" key="5">
    <source>
        <dbReference type="Proteomes" id="UP000316726"/>
    </source>
</evidence>
<evidence type="ECO:0000256" key="1">
    <source>
        <dbReference type="ARBA" id="ARBA00006781"/>
    </source>
</evidence>
<dbReference type="Proteomes" id="UP000316726">
    <property type="component" value="Chromosome 17"/>
</dbReference>
<sequence length="306" mass="35338">MKERERDENENEENEEEESASEVFDSDDFDSDSDDDDEEEEEKGEEDEEEGEVQTSFEFFDPTEGDFLGMKGLLNGYLDGEVYDCSGLVDHVIKQKTVGSVVRLEEQLDPIAVVSVINLQKHQDTQFLGDIVTFLRKKAPTDKEKEMLAKDVFERKGKEKIGLVVSERVVNCPMELSSPLNQAIFDEIEWATEDEPTQERRDEFKMDNFLLLSRVYFSEEDKVAKGKGKKKGKRQKTEAAAGDIVYVRPEDEYFHKECDWSFTFPANRAENTPGLVQHRMVMWIKKEGVKRARKELDKLFGDFLPT</sequence>
<feature type="region of interest" description="Disordered" evidence="3">
    <location>
        <begin position="1"/>
        <end position="55"/>
    </location>
</feature>
<dbReference type="PIRSF" id="PIRSF028983">
    <property type="entry name" value="BCP1"/>
    <property type="match status" value="1"/>
</dbReference>
<evidence type="ECO:0000313" key="4">
    <source>
        <dbReference type="EMBL" id="QDZ25364.1"/>
    </source>
</evidence>
<evidence type="ECO:0000256" key="2">
    <source>
        <dbReference type="PIRNR" id="PIRNR028983"/>
    </source>
</evidence>
<reference evidence="4 5" key="1">
    <citation type="submission" date="2018-07" db="EMBL/GenBank/DDBJ databases">
        <title>The complete nuclear genome of the prasinophyte Chloropicon primus (CCMP1205).</title>
        <authorList>
            <person name="Pombert J.-F."/>
            <person name="Otis C."/>
            <person name="Turmel M."/>
            <person name="Lemieux C."/>
        </authorList>
    </citation>
    <scope>NUCLEOTIDE SEQUENCE [LARGE SCALE GENOMIC DNA]</scope>
    <source>
        <strain evidence="4 5">CCMP1205</strain>
    </source>
</reference>
<feature type="compositionally biased region" description="Acidic residues" evidence="3">
    <location>
        <begin position="8"/>
        <end position="52"/>
    </location>
</feature>
<dbReference type="STRING" id="1764295.A0A5B8N0R4"/>
<dbReference type="InterPro" id="IPR025602">
    <property type="entry name" value="BCP1_family"/>
</dbReference>
<dbReference type="AlphaFoldDB" id="A0A5B8N0R4"/>
<gene>
    <name evidence="4" type="ORF">A3770_17p78820</name>
</gene>
<dbReference type="GO" id="GO:0005634">
    <property type="term" value="C:nucleus"/>
    <property type="evidence" value="ECO:0007669"/>
    <property type="project" value="TreeGrafter"/>
</dbReference>
<comment type="similarity">
    <text evidence="1 2">Belongs to the BCP1 family.</text>
</comment>
<name>A0A5B8N0R4_9CHLO</name>
<dbReference type="Pfam" id="PF13862">
    <property type="entry name" value="BCCIP"/>
    <property type="match status" value="1"/>
</dbReference>
<protein>
    <recommendedName>
        <fullName evidence="2">Protein BCCIP homolog</fullName>
    </recommendedName>
</protein>
<dbReference type="EMBL" id="CP031050">
    <property type="protein sequence ID" value="QDZ25364.1"/>
    <property type="molecule type" value="Genomic_DNA"/>
</dbReference>
<keyword evidence="5" id="KW-1185">Reference proteome</keyword>
<dbReference type="PANTHER" id="PTHR13261">
    <property type="entry name" value="BRCA2 AND CDKN1A INTERACTING PROTEIN"/>
    <property type="match status" value="1"/>
</dbReference>
<proteinExistence type="inferred from homology"/>
<accession>A0A5B8N0R4</accession>
<organism evidence="4 5">
    <name type="scientific">Chloropicon primus</name>
    <dbReference type="NCBI Taxonomy" id="1764295"/>
    <lineage>
        <taxon>Eukaryota</taxon>
        <taxon>Viridiplantae</taxon>
        <taxon>Chlorophyta</taxon>
        <taxon>Chloropicophyceae</taxon>
        <taxon>Chloropicales</taxon>
        <taxon>Chloropicaceae</taxon>
        <taxon>Chloropicon</taxon>
    </lineage>
</organism>
<dbReference type="PANTHER" id="PTHR13261:SF0">
    <property type="entry name" value="BRCA2 AND CDKN1A-INTERACTING PROTEIN"/>
    <property type="match status" value="1"/>
</dbReference>
<evidence type="ECO:0000256" key="3">
    <source>
        <dbReference type="SAM" id="MobiDB-lite"/>
    </source>
</evidence>
<dbReference type="OrthoDB" id="27543at2759"/>